<reference evidence="8 9" key="1">
    <citation type="journal article" date="2024" name="Front Chem Biol">
        <title>Unveiling the potential of Daldinia eschscholtzii MFLUCC 19-0629 through bioactivity and bioinformatics studies for enhanced sustainable agriculture production.</title>
        <authorList>
            <person name="Brooks S."/>
            <person name="Weaver J.A."/>
            <person name="Klomchit A."/>
            <person name="Alharthi S.A."/>
            <person name="Onlamun T."/>
            <person name="Nurani R."/>
            <person name="Vong T.K."/>
            <person name="Alberti F."/>
            <person name="Greco C."/>
        </authorList>
    </citation>
    <scope>NUCLEOTIDE SEQUENCE [LARGE SCALE GENOMIC DNA]</scope>
    <source>
        <strain evidence="8">MFLUCC 19-0629</strain>
    </source>
</reference>
<keyword evidence="5" id="KW-0560">Oxidoreductase</keyword>
<dbReference type="AlphaFoldDB" id="A0AAX6MQG0"/>
<comment type="caution">
    <text evidence="8">The sequence shown here is derived from an EMBL/GenBank/DDBJ whole genome shotgun (WGS) entry which is preliminary data.</text>
</comment>
<evidence type="ECO:0000259" key="7">
    <source>
        <dbReference type="PROSITE" id="PS51387"/>
    </source>
</evidence>
<dbReference type="InterPro" id="IPR012951">
    <property type="entry name" value="BBE"/>
</dbReference>
<dbReference type="PROSITE" id="PS51387">
    <property type="entry name" value="FAD_PCMH"/>
    <property type="match status" value="1"/>
</dbReference>
<name>A0AAX6MQG0_9PEZI</name>
<comment type="similarity">
    <text evidence="2">Belongs to the oxygen-dependent FAD-linked oxidoreductase family.</text>
</comment>
<dbReference type="InterPro" id="IPR036318">
    <property type="entry name" value="FAD-bd_PCMH-like_sf"/>
</dbReference>
<evidence type="ECO:0000256" key="4">
    <source>
        <dbReference type="ARBA" id="ARBA00022827"/>
    </source>
</evidence>
<dbReference type="Pfam" id="PF01565">
    <property type="entry name" value="FAD_binding_4"/>
    <property type="match status" value="1"/>
</dbReference>
<organism evidence="8 9">
    <name type="scientific">Daldinia eschscholtzii</name>
    <dbReference type="NCBI Taxonomy" id="292717"/>
    <lineage>
        <taxon>Eukaryota</taxon>
        <taxon>Fungi</taxon>
        <taxon>Dikarya</taxon>
        <taxon>Ascomycota</taxon>
        <taxon>Pezizomycotina</taxon>
        <taxon>Sordariomycetes</taxon>
        <taxon>Xylariomycetidae</taxon>
        <taxon>Xylariales</taxon>
        <taxon>Hypoxylaceae</taxon>
        <taxon>Daldinia</taxon>
    </lineage>
</organism>
<dbReference type="InterPro" id="IPR050416">
    <property type="entry name" value="FAD-linked_Oxidoreductase"/>
</dbReference>
<dbReference type="Pfam" id="PF08031">
    <property type="entry name" value="BBE"/>
    <property type="match status" value="1"/>
</dbReference>
<keyword evidence="4" id="KW-0274">FAD</keyword>
<feature type="signal peptide" evidence="6">
    <location>
        <begin position="1"/>
        <end position="20"/>
    </location>
</feature>
<keyword evidence="6" id="KW-0732">Signal</keyword>
<gene>
    <name evidence="8" type="ORF">Daesc_004831</name>
</gene>
<dbReference type="InterPro" id="IPR016166">
    <property type="entry name" value="FAD-bd_PCMH"/>
</dbReference>
<feature type="domain" description="FAD-binding PCMH-type" evidence="7">
    <location>
        <begin position="134"/>
        <end position="316"/>
    </location>
</feature>
<dbReference type="PANTHER" id="PTHR42973">
    <property type="entry name" value="BINDING OXIDOREDUCTASE, PUTATIVE (AFU_ORTHOLOGUE AFUA_1G17690)-RELATED"/>
    <property type="match status" value="1"/>
</dbReference>
<evidence type="ECO:0000256" key="2">
    <source>
        <dbReference type="ARBA" id="ARBA00005466"/>
    </source>
</evidence>
<dbReference type="SUPFAM" id="SSF56176">
    <property type="entry name" value="FAD-binding/transporter-associated domain-like"/>
    <property type="match status" value="1"/>
</dbReference>
<dbReference type="GO" id="GO:0071949">
    <property type="term" value="F:FAD binding"/>
    <property type="evidence" value="ECO:0007669"/>
    <property type="project" value="InterPro"/>
</dbReference>
<evidence type="ECO:0000256" key="5">
    <source>
        <dbReference type="ARBA" id="ARBA00023002"/>
    </source>
</evidence>
<dbReference type="Gene3D" id="3.30.465.10">
    <property type="match status" value="2"/>
</dbReference>
<evidence type="ECO:0000256" key="3">
    <source>
        <dbReference type="ARBA" id="ARBA00022630"/>
    </source>
</evidence>
<accession>A0AAX6MQG0</accession>
<dbReference type="InterPro" id="IPR016169">
    <property type="entry name" value="FAD-bd_PCMH_sub2"/>
</dbReference>
<feature type="chain" id="PRO_5043982714" description="FAD-binding PCMH-type domain-containing protein" evidence="6">
    <location>
        <begin position="21"/>
        <end position="596"/>
    </location>
</feature>
<dbReference type="InterPro" id="IPR006094">
    <property type="entry name" value="Oxid_FAD_bind_N"/>
</dbReference>
<dbReference type="EMBL" id="JBANMG010000004">
    <property type="protein sequence ID" value="KAK6954859.1"/>
    <property type="molecule type" value="Genomic_DNA"/>
</dbReference>
<evidence type="ECO:0000313" key="8">
    <source>
        <dbReference type="EMBL" id="KAK6954859.1"/>
    </source>
</evidence>
<evidence type="ECO:0000256" key="1">
    <source>
        <dbReference type="ARBA" id="ARBA00001974"/>
    </source>
</evidence>
<dbReference type="PANTHER" id="PTHR42973:SF39">
    <property type="entry name" value="FAD-BINDING PCMH-TYPE DOMAIN-CONTAINING PROTEIN"/>
    <property type="match status" value="1"/>
</dbReference>
<evidence type="ECO:0000313" key="9">
    <source>
        <dbReference type="Proteomes" id="UP001369815"/>
    </source>
</evidence>
<proteinExistence type="inferred from homology"/>
<keyword evidence="3" id="KW-0285">Flavoprotein</keyword>
<evidence type="ECO:0000256" key="6">
    <source>
        <dbReference type="SAM" id="SignalP"/>
    </source>
</evidence>
<dbReference type="Proteomes" id="UP001369815">
    <property type="component" value="Unassembled WGS sequence"/>
</dbReference>
<comment type="cofactor">
    <cofactor evidence="1">
        <name>FAD</name>
        <dbReference type="ChEBI" id="CHEBI:57692"/>
    </cofactor>
</comment>
<sequence>MAWCFFLVVNLSVFISSVFSSPTPLVERTWKGMKYGCKCYSDDECWPNDNSWNELNSTVNGNLLVHIPPGASCHNKFDGPLGAVSTYDAAACAEATNKWSDESWTVDKPAAGLWTYFTNDTCRPTTNPAAPCTLGYYGVYVIRAQSRKHIKAGVDFARENNLRLIIRNTGHDFIGRSTGWGALVINTHNFQDIEFTTEYDGPGDYKGGAVTLGAGVQGRTLLTQAHAQKPPVTVLTGECPTVGVAGGLVQGGGHGPLTPLHGLVADTALSFDVLTADGEYLTANSEENPDLFWALKGGGPSAFAVVLSVTLKTFPEQKTAGVFININSTHTNDTDLFWEGVRSFHKYSNEIVAAGIYAYFELMSLRLHVKPIVGVGKTAAELEAILQPVFDEFKAKGIPYDTGSKEFDTLFDLYIDLFEDETAGTSALTGGWMFTHQDVEENNDEIIEAFKTVTSPRDDLKEQGFLIGHLWDAGLNVPVSNSATNPRFRNSTNFAIVALPVPFGATWDQKEDLQNVLTNIQDAAMRKAGPNGCAYVNEGDPYQPDWQDRFWGSEYPKLLEIRKKWDPQGVFYAVSTPGTEDWEVIEYGTRLCRRTE</sequence>
<protein>
    <recommendedName>
        <fullName evidence="7">FAD-binding PCMH-type domain-containing protein</fullName>
    </recommendedName>
</protein>
<keyword evidence="9" id="KW-1185">Reference proteome</keyword>
<dbReference type="GO" id="GO:0016491">
    <property type="term" value="F:oxidoreductase activity"/>
    <property type="evidence" value="ECO:0007669"/>
    <property type="project" value="UniProtKB-KW"/>
</dbReference>